<evidence type="ECO:0000259" key="2">
    <source>
        <dbReference type="Pfam" id="PF14587"/>
    </source>
</evidence>
<keyword evidence="1" id="KW-0732">Signal</keyword>
<proteinExistence type="predicted"/>
<evidence type="ECO:0000313" key="3">
    <source>
        <dbReference type="EMBL" id="MBC8603830.1"/>
    </source>
</evidence>
<dbReference type="SUPFAM" id="SSF51445">
    <property type="entry name" value="(Trans)glycosidases"/>
    <property type="match status" value="1"/>
</dbReference>
<reference evidence="3 6" key="2">
    <citation type="submission" date="2020-08" db="EMBL/GenBank/DDBJ databases">
        <title>Genome public.</title>
        <authorList>
            <person name="Liu C."/>
            <person name="Sun Q."/>
        </authorList>
    </citation>
    <scope>NUCLEOTIDE SEQUENCE [LARGE SCALE GENOMIC DNA]</scope>
    <source>
        <strain evidence="3 6">426_9</strain>
    </source>
</reference>
<dbReference type="AlphaFoldDB" id="A0A3D8H9R6"/>
<dbReference type="GO" id="GO:0004553">
    <property type="term" value="F:hydrolase activity, hydrolyzing O-glycosyl compounds"/>
    <property type="evidence" value="ECO:0007669"/>
    <property type="project" value="InterPro"/>
</dbReference>
<dbReference type="RefSeq" id="WP_115501326.1">
    <property type="nucleotide sequence ID" value="NZ_JACRTI010000085.1"/>
</dbReference>
<reference evidence="4 5" key="1">
    <citation type="submission" date="2018-07" db="EMBL/GenBank/DDBJ databases">
        <title>Parabacteroides acidifaciens nov. sp., isolated from human feces.</title>
        <authorList>
            <person name="Wang Y.J."/>
        </authorList>
    </citation>
    <scope>NUCLEOTIDE SEQUENCE [LARGE SCALE GENOMIC DNA]</scope>
    <source>
        <strain evidence="4 5">426-9</strain>
    </source>
</reference>
<keyword evidence="4" id="KW-0378">Hydrolase</keyword>
<dbReference type="PANTHER" id="PTHR42767">
    <property type="entry name" value="ENDO-BETA-1,6-GALACTANASE"/>
    <property type="match status" value="1"/>
</dbReference>
<dbReference type="Pfam" id="PF14587">
    <property type="entry name" value="Glyco_hydr_30_2"/>
    <property type="match status" value="1"/>
</dbReference>
<dbReference type="EMBL" id="JACRTI010000085">
    <property type="protein sequence ID" value="MBC8603830.1"/>
    <property type="molecule type" value="Genomic_DNA"/>
</dbReference>
<dbReference type="Gene3D" id="3.20.20.80">
    <property type="entry name" value="Glycosidases"/>
    <property type="match status" value="1"/>
</dbReference>
<dbReference type="SUPFAM" id="SSF51011">
    <property type="entry name" value="Glycosyl hydrolase domain"/>
    <property type="match status" value="1"/>
</dbReference>
<dbReference type="Proteomes" id="UP000629596">
    <property type="component" value="Unassembled WGS sequence"/>
</dbReference>
<dbReference type="EMBL" id="QREV01000085">
    <property type="protein sequence ID" value="RDU47430.1"/>
    <property type="molecule type" value="Genomic_DNA"/>
</dbReference>
<dbReference type="InterPro" id="IPR039743">
    <property type="entry name" value="6GAL/EXGAL"/>
</dbReference>
<evidence type="ECO:0000313" key="4">
    <source>
        <dbReference type="EMBL" id="RDU47430.1"/>
    </source>
</evidence>
<evidence type="ECO:0000313" key="5">
    <source>
        <dbReference type="Proteomes" id="UP000256321"/>
    </source>
</evidence>
<comment type="caution">
    <text evidence="4">The sequence shown here is derived from an EMBL/GenBank/DDBJ whole genome shotgun (WGS) entry which is preliminary data.</text>
</comment>
<feature type="signal peptide" evidence="1">
    <location>
        <begin position="1"/>
        <end position="22"/>
    </location>
</feature>
<feature type="chain" id="PRO_5017799013" evidence="1">
    <location>
        <begin position="23"/>
        <end position="479"/>
    </location>
</feature>
<sequence>MKLKTAIICAAFLSAGWSLSHAAQPESTDSEVAVIDPSQRHQQLEGWGSSLCWWAAQVGNWDEKKVDEIVDLITSPDKLNMNIFRYNIGGGDDPAHADGHMVKGKGKRAEMEGFKDSPTAPYNWNADKGQRTILLKIKEKRPDAVFEAFSNSAPYWMTYSGCAAGNVDPLKDNLKPEYYEMFCDYLLDVCKHYKAAYQIDFKTLEPFNESYSNYWYAEGSQEGCHFEPATQIQIIRMLYPKLKASGLTTVLSASDETNLDQFLTVQKAYQAAGDIWDKLGQLNTHTYSGTNAEREAVRELVRQAGKPFWQSETGPSGGRDFESNLLLAQKMFDDLRIMRPQAWLDWQLMEENNGEWCVMRGNFKTQEYKPVKNLYVRMQISRFIKQGYTFIESGNEHTLAALSPSGKEVVVAVLNTTERERSFNIDLNKFSGKITAVSNWRTSETEDCQPFPAVSFKGKKQTYVSPARSLTTFVLTIDN</sequence>
<dbReference type="InterPro" id="IPR039514">
    <property type="entry name" value="6GAL-like"/>
</dbReference>
<evidence type="ECO:0000313" key="6">
    <source>
        <dbReference type="Proteomes" id="UP000629596"/>
    </source>
</evidence>
<dbReference type="Proteomes" id="UP000256321">
    <property type="component" value="Unassembled WGS sequence"/>
</dbReference>
<dbReference type="PANTHER" id="PTHR42767:SF1">
    <property type="entry name" value="ENDO-BETA-1,6-GALACTANASE-LIKE DOMAIN-CONTAINING PROTEIN"/>
    <property type="match status" value="1"/>
</dbReference>
<protein>
    <submittedName>
        <fullName evidence="4">Glycoside hydrolase</fullName>
    </submittedName>
</protein>
<dbReference type="InterPro" id="IPR017853">
    <property type="entry name" value="GH"/>
</dbReference>
<dbReference type="InterPro" id="IPR013780">
    <property type="entry name" value="Glyco_hydro_b"/>
</dbReference>
<keyword evidence="6" id="KW-1185">Reference proteome</keyword>
<dbReference type="Gene3D" id="2.60.40.1180">
    <property type="entry name" value="Golgi alpha-mannosidase II"/>
    <property type="match status" value="1"/>
</dbReference>
<feature type="domain" description="Endo-beta-1,6-galactanase-like" evidence="2">
    <location>
        <begin position="34"/>
        <end position="272"/>
    </location>
</feature>
<evidence type="ECO:0000256" key="1">
    <source>
        <dbReference type="SAM" id="SignalP"/>
    </source>
</evidence>
<accession>A0A3D8H9R6</accession>
<gene>
    <name evidence="4" type="ORF">DWU89_19660</name>
    <name evidence="3" type="ORF">H8784_19155</name>
</gene>
<organism evidence="4 5">
    <name type="scientific">Parabacteroides acidifaciens</name>
    <dbReference type="NCBI Taxonomy" id="2290935"/>
    <lineage>
        <taxon>Bacteria</taxon>
        <taxon>Pseudomonadati</taxon>
        <taxon>Bacteroidota</taxon>
        <taxon>Bacteroidia</taxon>
        <taxon>Bacteroidales</taxon>
        <taxon>Tannerellaceae</taxon>
        <taxon>Parabacteroides</taxon>
    </lineage>
</organism>
<name>A0A3D8H9R6_9BACT</name>